<accession>A0A1T5FVW4</accession>
<proteinExistence type="predicted"/>
<name>A0A1T5FVW4_9FLAO</name>
<feature type="signal peptide" evidence="1">
    <location>
        <begin position="1"/>
        <end position="22"/>
    </location>
</feature>
<sequence>MKKIISAFIISGFILSCSSSNDDNPNNENVTPILPTKIVTDNNTTENFTYKNTTEISEINFLTGKKIYTYDGENISKVSIYDKDKLVQTIDYKYAGSRVSTMTTTLADNSKIILLLDWIDDTHLKYTKVDVANPVPVSGECFYTNGNLSKTVNIIKDGDVTSTFENTYEYDNKQNPYYNVKGFYQINVLTPEFGKNNVTKSTMKTTFTSSAGTTSSTATSTSTYTFSSKNVPDQQTTKGLSANGQATTSIKNYFYNR</sequence>
<protein>
    <recommendedName>
        <fullName evidence="4">YD repeat-containing protein</fullName>
    </recommendedName>
</protein>
<organism evidence="2 3">
    <name type="scientific">Soonwooa buanensis</name>
    <dbReference type="NCBI Taxonomy" id="619805"/>
    <lineage>
        <taxon>Bacteria</taxon>
        <taxon>Pseudomonadati</taxon>
        <taxon>Bacteroidota</taxon>
        <taxon>Flavobacteriia</taxon>
        <taxon>Flavobacteriales</taxon>
        <taxon>Weeksellaceae</taxon>
        <taxon>Chryseobacterium group</taxon>
        <taxon>Soonwooa</taxon>
    </lineage>
</organism>
<reference evidence="2 3" key="1">
    <citation type="submission" date="2017-02" db="EMBL/GenBank/DDBJ databases">
        <authorList>
            <person name="Peterson S.W."/>
        </authorList>
    </citation>
    <scope>NUCLEOTIDE SEQUENCE [LARGE SCALE GENOMIC DNA]</scope>
    <source>
        <strain evidence="2 3">DSM 22323</strain>
    </source>
</reference>
<evidence type="ECO:0000313" key="2">
    <source>
        <dbReference type="EMBL" id="SKC00282.1"/>
    </source>
</evidence>
<feature type="chain" id="PRO_5013364116" description="YD repeat-containing protein" evidence="1">
    <location>
        <begin position="23"/>
        <end position="257"/>
    </location>
</feature>
<keyword evidence="3" id="KW-1185">Reference proteome</keyword>
<evidence type="ECO:0008006" key="4">
    <source>
        <dbReference type="Google" id="ProtNLM"/>
    </source>
</evidence>
<dbReference type="RefSeq" id="WP_079667556.1">
    <property type="nucleotide sequence ID" value="NZ_FUYZ01000008.1"/>
</dbReference>
<evidence type="ECO:0000313" key="3">
    <source>
        <dbReference type="Proteomes" id="UP000191112"/>
    </source>
</evidence>
<dbReference type="STRING" id="619805.SAMN05660477_02352"/>
<dbReference type="OrthoDB" id="1444189at2"/>
<dbReference type="AlphaFoldDB" id="A0A1T5FVW4"/>
<gene>
    <name evidence="2" type="ORF">SAMN05660477_02352</name>
</gene>
<dbReference type="PROSITE" id="PS51257">
    <property type="entry name" value="PROKAR_LIPOPROTEIN"/>
    <property type="match status" value="1"/>
</dbReference>
<evidence type="ECO:0000256" key="1">
    <source>
        <dbReference type="SAM" id="SignalP"/>
    </source>
</evidence>
<keyword evidence="1" id="KW-0732">Signal</keyword>
<dbReference type="Proteomes" id="UP000191112">
    <property type="component" value="Unassembled WGS sequence"/>
</dbReference>
<dbReference type="EMBL" id="FUYZ01000008">
    <property type="protein sequence ID" value="SKC00282.1"/>
    <property type="molecule type" value="Genomic_DNA"/>
</dbReference>